<proteinExistence type="predicted"/>
<sequence>MGFLIGLLERSSWFGFGIMIGAMAMQHFSDFTLVYSSGFLIWAAMFFSAFYLSEKERRKRANKTILEG</sequence>
<feature type="transmembrane region" description="Helical" evidence="1">
    <location>
        <begin position="34"/>
        <end position="53"/>
    </location>
</feature>
<keyword evidence="1" id="KW-0472">Membrane</keyword>
<evidence type="ECO:0000256" key="1">
    <source>
        <dbReference type="SAM" id="Phobius"/>
    </source>
</evidence>
<evidence type="ECO:0000313" key="2">
    <source>
        <dbReference type="EMBL" id="DBA54691.1"/>
    </source>
</evidence>
<keyword evidence="1" id="KW-0812">Transmembrane</keyword>
<reference evidence="2" key="1">
    <citation type="journal article" date="2024" name="ISME J.">
        <title>Pleomorphic viruses establish stable relationship with marine hyperthermophilic archaea.</title>
        <authorList>
            <person name="Baquero D.P."/>
            <person name="Bignon E.A."/>
            <person name="Krupovic M."/>
        </authorList>
    </citation>
    <scope>NUCLEOTIDE SEQUENCE</scope>
</reference>
<gene>
    <name evidence="2" type="ORF">ThalV2_gp23</name>
</gene>
<dbReference type="EMBL" id="BK065158">
    <property type="protein sequence ID" value="DBA54691.1"/>
    <property type="molecule type" value="Genomic_DNA"/>
</dbReference>
<accession>A0AAT9JAS2</accession>
<organism evidence="2">
    <name type="scientific">Pleomorphic virus ThalV2</name>
    <dbReference type="NCBI Taxonomy" id="3115753"/>
    <lineage>
        <taxon>Viruses</taxon>
        <taxon>Monodnaviria</taxon>
        <taxon>Trapavirae</taxon>
        <taxon>Saleviricota</taxon>
        <taxon>Huolimaviricetes</taxon>
        <taxon>Haloruvirales</taxon>
        <taxon>Pleolipoviridae</taxon>
    </lineage>
</organism>
<keyword evidence="1" id="KW-1133">Transmembrane helix</keyword>
<name>A0AAT9JAS2_9VIRU</name>
<protein>
    <submittedName>
        <fullName evidence="2">Uncharacterized protein</fullName>
    </submittedName>
</protein>